<evidence type="ECO:0000256" key="8">
    <source>
        <dbReference type="ARBA" id="ARBA00023242"/>
    </source>
</evidence>
<dbReference type="FunFam" id="1.25.40.20:FF:000083">
    <property type="entry name" value="Uveal autoantigen with coiled-coil domains and ankyrin repeats"/>
    <property type="match status" value="1"/>
</dbReference>
<feature type="compositionally biased region" description="Basic and acidic residues" evidence="11">
    <location>
        <begin position="262"/>
        <end position="277"/>
    </location>
</feature>
<feature type="repeat" description="ANK" evidence="9">
    <location>
        <begin position="70"/>
        <end position="102"/>
    </location>
</feature>
<evidence type="ECO:0000256" key="6">
    <source>
        <dbReference type="ARBA" id="ARBA00023054"/>
    </source>
</evidence>
<dbReference type="AlphaFoldDB" id="A0A8C0UIV4"/>
<dbReference type="PRINTS" id="PR01415">
    <property type="entry name" value="ANKYRIN"/>
</dbReference>
<feature type="repeat" description="ANK" evidence="9">
    <location>
        <begin position="169"/>
        <end position="201"/>
    </location>
</feature>
<sequence length="991" mass="112216">MVINVCRIIFESLYSELVLKIFLLSFPFTQTNEWNKNDDRLLQAVENGDPEKVASLLGKKGASATKQDSEGKTAFHLAATKGHVECLRIMVTHGADVTAQDGAGHSALHLAAKNSHPDCVKRLLQSKCPADSTDNSGKTALHYAAACGCLQAVQLLCEHKCPINIKDLDGNIPLLLAVQHGHTEVCKYLLDHGADINTRDKNGRTALMMACEASSLNMVDAFLRRGADVSLVDVFGQNALHYAKLSENTGIQNLLSSKISQDAEAKSPTKAKQHDQGSKLSSERSGTPKKRKAPPPPISPIQINDLSSPHSSTSTPMTGKGHAFFADQVCKQEEFSSLHRDNKDRLSDSTAGADSLLDASSEADQQDLLLLMQAKIASLTLHNKELQDKLQERTPKEGDSAVESYSTQTQFDQTAERQNEFLAQELKPTLNATQIQEKLTSPREEKMKYLQEDLKDVQRKLENSEAKRKHVETQVQSRVPETGHLNSPDISENGSDINWKFQETQNRHEEAVKEVLNVQRQKKPGLVCSESEETSSDLSMLVTYGEVEALKQELKKALEESERQKEKVRELQKMFEDREQNVAGKLSVEECEEMKNSYCSVIDNINQEKALLIERYKEGQEEIKRLQDKLTNQMQLESSAEAGERKDVMHRTIDELNRQLNELSQLYKEAQTELEDYRKKKTLDDITSDYIPRDEHEKLMEITNSLKYKAENELSEVKSQYTKVLDEAEELKQLLDTQKQNSLPIAEHRQVINALRNTIKEMEEEINELKRLLSNKEGELRNLEKTLLEEKAAINDAMVPKATYEKLQSSLEGEVSALSSKLKDVIREKENISLDAMKLRNEILHLKEAKEGMHTLLEAKEREVTDLQHKYHQVQEALIEMKNSSKIEEDKDKKINEMSKEISKLKEALNSLSQLSYSTSAPKRQSQQLEVLQQQVKQLQNQLTETKKQHQEIVSVYRMHLLYAVQGQMDEDVQKVLKQILSMCKSQSQKK</sequence>
<evidence type="ECO:0000256" key="9">
    <source>
        <dbReference type="PROSITE-ProRule" id="PRU00023"/>
    </source>
</evidence>
<evidence type="ECO:0000256" key="7">
    <source>
        <dbReference type="ARBA" id="ARBA00023212"/>
    </source>
</evidence>
<dbReference type="GO" id="GO:0005829">
    <property type="term" value="C:cytosol"/>
    <property type="evidence" value="ECO:0007669"/>
    <property type="project" value="UniProtKB-ARBA"/>
</dbReference>
<evidence type="ECO:0000313" key="13">
    <source>
        <dbReference type="Proteomes" id="UP000694410"/>
    </source>
</evidence>
<reference evidence="12" key="2">
    <citation type="submission" date="2025-09" db="UniProtKB">
        <authorList>
            <consortium name="Ensembl"/>
        </authorList>
    </citation>
    <scope>IDENTIFICATION</scope>
</reference>
<feature type="region of interest" description="Disordered" evidence="11">
    <location>
        <begin position="262"/>
        <end position="320"/>
    </location>
</feature>
<dbReference type="PANTHER" id="PTHR24129:SF0">
    <property type="entry name" value="ANKYCORBIN"/>
    <property type="match status" value="1"/>
</dbReference>
<dbReference type="GO" id="GO:0005856">
    <property type="term" value="C:cytoskeleton"/>
    <property type="evidence" value="ECO:0007669"/>
    <property type="project" value="UniProtKB-SubCell"/>
</dbReference>
<keyword evidence="13" id="KW-1185">Reference proteome</keyword>
<evidence type="ECO:0000313" key="12">
    <source>
        <dbReference type="Ensembl" id="ENSCCEP00000010307.1"/>
    </source>
</evidence>
<dbReference type="GO" id="GO:0005634">
    <property type="term" value="C:nucleus"/>
    <property type="evidence" value="ECO:0007669"/>
    <property type="project" value="UniProtKB-SubCell"/>
</dbReference>
<dbReference type="InterPro" id="IPR002110">
    <property type="entry name" value="Ankyrin_rpt"/>
</dbReference>
<feature type="repeat" description="ANK" evidence="9">
    <location>
        <begin position="202"/>
        <end position="234"/>
    </location>
</feature>
<feature type="coiled-coil region" evidence="10">
    <location>
        <begin position="501"/>
        <end position="680"/>
    </location>
</feature>
<keyword evidence="7" id="KW-0206">Cytoskeleton</keyword>
<dbReference type="InterPro" id="IPR042420">
    <property type="entry name" value="RAI14/UACA"/>
</dbReference>
<evidence type="ECO:0000256" key="3">
    <source>
        <dbReference type="ARBA" id="ARBA00022490"/>
    </source>
</evidence>
<dbReference type="PROSITE" id="PS50088">
    <property type="entry name" value="ANK_REPEAT"/>
    <property type="match status" value="5"/>
</dbReference>
<name>A0A8C0UIV4_CYACU</name>
<organism evidence="12 13">
    <name type="scientific">Cyanistes caeruleus</name>
    <name type="common">Eurasian blue tit</name>
    <name type="synonym">Parus caeruleus</name>
    <dbReference type="NCBI Taxonomy" id="156563"/>
    <lineage>
        <taxon>Eukaryota</taxon>
        <taxon>Metazoa</taxon>
        <taxon>Chordata</taxon>
        <taxon>Craniata</taxon>
        <taxon>Vertebrata</taxon>
        <taxon>Euteleostomi</taxon>
        <taxon>Archelosauria</taxon>
        <taxon>Archosauria</taxon>
        <taxon>Dinosauria</taxon>
        <taxon>Saurischia</taxon>
        <taxon>Theropoda</taxon>
        <taxon>Coelurosauria</taxon>
        <taxon>Aves</taxon>
        <taxon>Neognathae</taxon>
        <taxon>Neoaves</taxon>
        <taxon>Telluraves</taxon>
        <taxon>Australaves</taxon>
        <taxon>Passeriformes</taxon>
        <taxon>Paridae</taxon>
        <taxon>Cyanistes</taxon>
    </lineage>
</organism>
<dbReference type="SUPFAM" id="SSF48403">
    <property type="entry name" value="Ankyrin repeat"/>
    <property type="match status" value="1"/>
</dbReference>
<comment type="subcellular location">
    <subcellularLocation>
        <location evidence="2">Cytoplasm</location>
        <location evidence="2">Cytoskeleton</location>
    </subcellularLocation>
    <subcellularLocation>
        <location evidence="1">Nucleus</location>
    </subcellularLocation>
</comment>
<feature type="compositionally biased region" description="Low complexity" evidence="11">
    <location>
        <begin position="307"/>
        <end position="316"/>
    </location>
</feature>
<dbReference type="Pfam" id="PF00023">
    <property type="entry name" value="Ank"/>
    <property type="match status" value="1"/>
</dbReference>
<keyword evidence="8" id="KW-0539">Nucleus</keyword>
<keyword evidence="5 9" id="KW-0040">ANK repeat</keyword>
<protein>
    <submittedName>
        <fullName evidence="12">Retinoic acid induced 14</fullName>
    </submittedName>
</protein>
<feature type="repeat" description="ANK" evidence="9">
    <location>
        <begin position="136"/>
        <end position="168"/>
    </location>
</feature>
<gene>
    <name evidence="12" type="primary">RAI14</name>
</gene>
<feature type="compositionally biased region" description="Polar residues" evidence="11">
    <location>
        <begin position="473"/>
        <end position="494"/>
    </location>
</feature>
<feature type="repeat" description="ANK" evidence="9">
    <location>
        <begin position="103"/>
        <end position="135"/>
    </location>
</feature>
<evidence type="ECO:0000256" key="5">
    <source>
        <dbReference type="ARBA" id="ARBA00023043"/>
    </source>
</evidence>
<dbReference type="PANTHER" id="PTHR24129">
    <property type="entry name" value="ANKYCORBIN"/>
    <property type="match status" value="1"/>
</dbReference>
<dbReference type="Proteomes" id="UP000694410">
    <property type="component" value="Unplaced"/>
</dbReference>
<proteinExistence type="predicted"/>
<keyword evidence="3" id="KW-0963">Cytoplasm</keyword>
<dbReference type="Gene3D" id="1.25.40.20">
    <property type="entry name" value="Ankyrin repeat-containing domain"/>
    <property type="match status" value="2"/>
</dbReference>
<dbReference type="PROSITE" id="PS50297">
    <property type="entry name" value="ANK_REP_REGION"/>
    <property type="match status" value="5"/>
</dbReference>
<dbReference type="GO" id="GO:0003779">
    <property type="term" value="F:actin binding"/>
    <property type="evidence" value="ECO:0007669"/>
    <property type="project" value="InterPro"/>
</dbReference>
<dbReference type="Ensembl" id="ENSCCET00000016252.1">
    <property type="protein sequence ID" value="ENSCCEP00000010307.1"/>
    <property type="gene ID" value="ENSCCEG00000010289.1"/>
</dbReference>
<dbReference type="InterPro" id="IPR036770">
    <property type="entry name" value="Ankyrin_rpt-contain_sf"/>
</dbReference>
<evidence type="ECO:0000256" key="10">
    <source>
        <dbReference type="SAM" id="Coils"/>
    </source>
</evidence>
<evidence type="ECO:0000256" key="11">
    <source>
        <dbReference type="SAM" id="MobiDB-lite"/>
    </source>
</evidence>
<dbReference type="SMART" id="SM00248">
    <property type="entry name" value="ANK"/>
    <property type="match status" value="7"/>
</dbReference>
<evidence type="ECO:0000256" key="1">
    <source>
        <dbReference type="ARBA" id="ARBA00004123"/>
    </source>
</evidence>
<evidence type="ECO:0000256" key="2">
    <source>
        <dbReference type="ARBA" id="ARBA00004245"/>
    </source>
</evidence>
<dbReference type="Pfam" id="PF12796">
    <property type="entry name" value="Ank_2"/>
    <property type="match status" value="1"/>
</dbReference>
<keyword evidence="4" id="KW-0677">Repeat</keyword>
<keyword evidence="6 10" id="KW-0175">Coiled coil</keyword>
<feature type="coiled-coil region" evidence="10">
    <location>
        <begin position="822"/>
        <end position="956"/>
    </location>
</feature>
<reference evidence="12" key="1">
    <citation type="submission" date="2025-08" db="UniProtKB">
        <authorList>
            <consortium name="Ensembl"/>
        </authorList>
    </citation>
    <scope>IDENTIFICATION</scope>
</reference>
<dbReference type="Pfam" id="PF13857">
    <property type="entry name" value="Ank_5"/>
    <property type="match status" value="1"/>
</dbReference>
<evidence type="ECO:0000256" key="4">
    <source>
        <dbReference type="ARBA" id="ARBA00022737"/>
    </source>
</evidence>
<feature type="region of interest" description="Disordered" evidence="11">
    <location>
        <begin position="464"/>
        <end position="494"/>
    </location>
</feature>
<accession>A0A8C0UIV4</accession>
<feature type="coiled-coil region" evidence="10">
    <location>
        <begin position="714"/>
        <end position="793"/>
    </location>
</feature>